<dbReference type="Gene3D" id="3.40.50.1240">
    <property type="entry name" value="Phosphoglycerate mutase-like"/>
    <property type="match status" value="1"/>
</dbReference>
<evidence type="ECO:0000313" key="2">
    <source>
        <dbReference type="Proteomes" id="UP000178606"/>
    </source>
</evidence>
<name>A0A1F6C9K9_HANXR</name>
<evidence type="ECO:0008006" key="3">
    <source>
        <dbReference type="Google" id="ProtNLM"/>
    </source>
</evidence>
<protein>
    <recommendedName>
        <fullName evidence="3">Phosphoglycerate mutase</fullName>
    </recommendedName>
</protein>
<gene>
    <name evidence="1" type="ORF">A3F84_17020</name>
</gene>
<proteinExistence type="predicted"/>
<evidence type="ECO:0000313" key="1">
    <source>
        <dbReference type="EMBL" id="OGG45859.1"/>
    </source>
</evidence>
<dbReference type="Proteomes" id="UP000178606">
    <property type="component" value="Unassembled WGS sequence"/>
</dbReference>
<dbReference type="SUPFAM" id="SSF53254">
    <property type="entry name" value="Phosphoglycerate mutase-like"/>
    <property type="match status" value="1"/>
</dbReference>
<dbReference type="InterPro" id="IPR029033">
    <property type="entry name" value="His_PPase_superfam"/>
</dbReference>
<organism evidence="1 2">
    <name type="scientific">Handelsmanbacteria sp. (strain RIFCSPLOWO2_12_FULL_64_10)</name>
    <dbReference type="NCBI Taxonomy" id="1817868"/>
    <lineage>
        <taxon>Bacteria</taxon>
        <taxon>Candidatus Handelsmaniibacteriota</taxon>
    </lineage>
</organism>
<comment type="caution">
    <text evidence="1">The sequence shown here is derived from an EMBL/GenBank/DDBJ whole genome shotgun (WGS) entry which is preliminary data.</text>
</comment>
<reference evidence="1 2" key="1">
    <citation type="journal article" date="2016" name="Nat. Commun.">
        <title>Thousands of microbial genomes shed light on interconnected biogeochemical processes in an aquifer system.</title>
        <authorList>
            <person name="Anantharaman K."/>
            <person name="Brown C.T."/>
            <person name="Hug L.A."/>
            <person name="Sharon I."/>
            <person name="Castelle C.J."/>
            <person name="Probst A.J."/>
            <person name="Thomas B.C."/>
            <person name="Singh A."/>
            <person name="Wilkins M.J."/>
            <person name="Karaoz U."/>
            <person name="Brodie E.L."/>
            <person name="Williams K.H."/>
            <person name="Hubbard S.S."/>
            <person name="Banfield J.F."/>
        </authorList>
    </citation>
    <scope>NUCLEOTIDE SEQUENCE [LARGE SCALE GENOMIC DNA]</scope>
    <source>
        <strain evidence="2">RIFCSPLOWO2_12_FULL_64_10</strain>
    </source>
</reference>
<dbReference type="EMBL" id="MFKF01000360">
    <property type="protein sequence ID" value="OGG45859.1"/>
    <property type="molecule type" value="Genomic_DNA"/>
</dbReference>
<sequence>MRTLEVRRHAMRRKPGEHLSQDGVALARRVGSISGPFRLVVTSPSPRAFETAIAMGFAVDETLDALGELGDDVFGEVGWPVPFARIAQAVALGRHSRGFAEAQARLWRSIVERVPDAGQALIVTHGLFVELGAVASVPEADPAAWGDAIAYCEGVRLRFDGGAFRDCEVLRVPQEYRLIQN</sequence>
<accession>A0A1F6C9K9</accession>
<dbReference type="AlphaFoldDB" id="A0A1F6C9K9"/>